<feature type="compositionally biased region" description="Polar residues" evidence="1">
    <location>
        <begin position="595"/>
        <end position="606"/>
    </location>
</feature>
<feature type="compositionally biased region" description="Basic and acidic residues" evidence="1">
    <location>
        <begin position="266"/>
        <end position="279"/>
    </location>
</feature>
<dbReference type="Proteomes" id="UP000828390">
    <property type="component" value="Unassembled WGS sequence"/>
</dbReference>
<feature type="region of interest" description="Disordered" evidence="1">
    <location>
        <begin position="20"/>
        <end position="51"/>
    </location>
</feature>
<evidence type="ECO:0000313" key="2">
    <source>
        <dbReference type="EMBL" id="KAH3792341.1"/>
    </source>
</evidence>
<feature type="compositionally biased region" description="Polar residues" evidence="1">
    <location>
        <begin position="567"/>
        <end position="583"/>
    </location>
</feature>
<feature type="compositionally biased region" description="Basic and acidic residues" evidence="1">
    <location>
        <begin position="679"/>
        <end position="688"/>
    </location>
</feature>
<feature type="region of interest" description="Disordered" evidence="1">
    <location>
        <begin position="910"/>
        <end position="951"/>
    </location>
</feature>
<organism evidence="2 3">
    <name type="scientific">Dreissena polymorpha</name>
    <name type="common">Zebra mussel</name>
    <name type="synonym">Mytilus polymorpha</name>
    <dbReference type="NCBI Taxonomy" id="45954"/>
    <lineage>
        <taxon>Eukaryota</taxon>
        <taxon>Metazoa</taxon>
        <taxon>Spiralia</taxon>
        <taxon>Lophotrochozoa</taxon>
        <taxon>Mollusca</taxon>
        <taxon>Bivalvia</taxon>
        <taxon>Autobranchia</taxon>
        <taxon>Heteroconchia</taxon>
        <taxon>Euheterodonta</taxon>
        <taxon>Imparidentia</taxon>
        <taxon>Neoheterodontei</taxon>
        <taxon>Myida</taxon>
        <taxon>Dreissenoidea</taxon>
        <taxon>Dreissenidae</taxon>
        <taxon>Dreissena</taxon>
    </lineage>
</organism>
<dbReference type="OrthoDB" id="6517071at2759"/>
<gene>
    <name evidence="2" type="ORF">DPMN_145835</name>
</gene>
<feature type="region of interest" description="Disordered" evidence="1">
    <location>
        <begin position="992"/>
        <end position="1023"/>
    </location>
</feature>
<feature type="region of interest" description="Disordered" evidence="1">
    <location>
        <begin position="389"/>
        <end position="821"/>
    </location>
</feature>
<feature type="compositionally biased region" description="Basic and acidic residues" evidence="1">
    <location>
        <begin position="407"/>
        <end position="419"/>
    </location>
</feature>
<feature type="region of interest" description="Disordered" evidence="1">
    <location>
        <begin position="237"/>
        <end position="281"/>
    </location>
</feature>
<feature type="compositionally biased region" description="Polar residues" evidence="1">
    <location>
        <begin position="634"/>
        <end position="654"/>
    </location>
</feature>
<feature type="compositionally biased region" description="Basic and acidic residues" evidence="1">
    <location>
        <begin position="655"/>
        <end position="670"/>
    </location>
</feature>
<protein>
    <submittedName>
        <fullName evidence="2">Uncharacterized protein</fullName>
    </submittedName>
</protein>
<accession>A0A9D4F979</accession>
<feature type="compositionally biased region" description="Basic and acidic residues" evidence="1">
    <location>
        <begin position="389"/>
        <end position="400"/>
    </location>
</feature>
<evidence type="ECO:0000313" key="3">
    <source>
        <dbReference type="Proteomes" id="UP000828390"/>
    </source>
</evidence>
<feature type="compositionally biased region" description="Pro residues" evidence="1">
    <location>
        <begin position="755"/>
        <end position="766"/>
    </location>
</feature>
<evidence type="ECO:0000256" key="1">
    <source>
        <dbReference type="SAM" id="MobiDB-lite"/>
    </source>
</evidence>
<feature type="compositionally biased region" description="Basic and acidic residues" evidence="1">
    <location>
        <begin position="912"/>
        <end position="925"/>
    </location>
</feature>
<feature type="compositionally biased region" description="Polar residues" evidence="1">
    <location>
        <begin position="91"/>
        <end position="105"/>
    </location>
</feature>
<feature type="compositionally biased region" description="Polar residues" evidence="1">
    <location>
        <begin position="447"/>
        <end position="456"/>
    </location>
</feature>
<reference evidence="2" key="2">
    <citation type="submission" date="2020-11" db="EMBL/GenBank/DDBJ databases">
        <authorList>
            <person name="McCartney M.A."/>
            <person name="Auch B."/>
            <person name="Kono T."/>
            <person name="Mallez S."/>
            <person name="Becker A."/>
            <person name="Gohl D.M."/>
            <person name="Silverstein K.A.T."/>
            <person name="Koren S."/>
            <person name="Bechman K.B."/>
            <person name="Herman A."/>
            <person name="Abrahante J.E."/>
            <person name="Garbe J."/>
        </authorList>
    </citation>
    <scope>NUCLEOTIDE SEQUENCE</scope>
    <source>
        <strain evidence="2">Duluth1</strain>
        <tissue evidence="2">Whole animal</tissue>
    </source>
</reference>
<feature type="compositionally biased region" description="Basic and acidic residues" evidence="1">
    <location>
        <begin position="467"/>
        <end position="489"/>
    </location>
</feature>
<comment type="caution">
    <text evidence="2">The sequence shown here is derived from an EMBL/GenBank/DDBJ whole genome shotgun (WGS) entry which is preliminary data.</text>
</comment>
<reference evidence="2" key="1">
    <citation type="journal article" date="2019" name="bioRxiv">
        <title>The Genome of the Zebra Mussel, Dreissena polymorpha: A Resource for Invasive Species Research.</title>
        <authorList>
            <person name="McCartney M.A."/>
            <person name="Auch B."/>
            <person name="Kono T."/>
            <person name="Mallez S."/>
            <person name="Zhang Y."/>
            <person name="Obille A."/>
            <person name="Becker A."/>
            <person name="Abrahante J.E."/>
            <person name="Garbe J."/>
            <person name="Badalamenti J.P."/>
            <person name="Herman A."/>
            <person name="Mangelson H."/>
            <person name="Liachko I."/>
            <person name="Sullivan S."/>
            <person name="Sone E.D."/>
            <person name="Koren S."/>
            <person name="Silverstein K.A.T."/>
            <person name="Beckman K.B."/>
            <person name="Gohl D.M."/>
        </authorList>
    </citation>
    <scope>NUCLEOTIDE SEQUENCE</scope>
    <source>
        <strain evidence="2">Duluth1</strain>
        <tissue evidence="2">Whole animal</tissue>
    </source>
</reference>
<sequence>MSSEGVEHLSSVQNNPFIRQYGRPNIGYMDTNGPSAACSASSDRDDDDLQQEYGVNSGFVNKLRSKFTQLESKSSRVGLSRKSASVENLLSLGDNSSALGNNWSRSKGDKSRFGNAGHSTNDDSGVASKVSLRNFAPAGYKPQIRPRSTDLNKTNEQPMLSKKKEVENLKQSAIRSVKPPLPRRTVVDNKIPAYSSNNETSNKVKHNLPEHHDWKVAPDLETYGREDIVIIENVKKSEEKSNQSNSSLKERTDSPDVSDTYGRVHPITDKEKVTDENELPKPNTVSAFRHLFEKTGKAIDTLNVWRHISPTRKSSGSDTNSPQVLSPVSTPRSPLVSVNDSNVFEPLTSNLLPPMDPIGAKISSDISSEQTEISVDTSSVSLQKSMEVFRRTSTSEDKGNKSHGYKWKVESMEKKRSSKELSPPESVDSHRTLTPVHPVQKVFDSKSLASAKSGSQKNHKTSIPKKVPKDVIELKHEHDRLEESMKDHSSSSGGKRFADFFSNQVPKSKAAETHNSDMLADTIPSVSSEENTGFIDKGKDNLSPRQTNIFDSSKMVKKDRDPPSLPTSPTERPSLDGFNTSIHVSAPSFEKQRPSIEQPSIKSVQTVPVKAQREEMEISPVKPTIEIPEPKVPPNTTGMTDITPTILRNTQTNAESRKGRTFKASERVFSKPDTAISETKSESTRMENDSSEAPVSGMSSYLAKLLKRDTDQENQQSGKTTSSHLTNGASPSPIPRKRQAPDIPPLVTNGEGPEPKSPPPLPPTLEPPLAQSKIEEVMARKEKKQKQQPNTKMVFDSSKIVSKRKEPPKRKPPRKSLEELNTNIKNESVTIVPMLDLTCLTNDGIETEYQEGYIPTKIGPCPYVFIGAEVKLHKNPLKKTKKAKVKISFAENATTTFEYEGEESALQSYLQDHPEEKEEVLKQEQEMNGVSSPREELLNDPPRVPSEPEPTIKVNTILGHNAGALTSYKSKMQTQEFQFGMRNMEQDLIDTEPYDDESTEPTSMQLLPAGESEVDTFSAETSVTDMLF</sequence>
<dbReference type="AlphaFoldDB" id="A0A9D4F979"/>
<feature type="compositionally biased region" description="Polar residues" evidence="1">
    <location>
        <begin position="311"/>
        <end position="337"/>
    </location>
</feature>
<keyword evidence="3" id="KW-1185">Reference proteome</keyword>
<name>A0A9D4F979_DREPO</name>
<feature type="compositionally biased region" description="Polar residues" evidence="1">
    <location>
        <begin position="713"/>
        <end position="730"/>
    </location>
</feature>
<proteinExistence type="predicted"/>
<dbReference type="EMBL" id="JAIWYP010000007">
    <property type="protein sequence ID" value="KAH3792341.1"/>
    <property type="molecule type" value="Genomic_DNA"/>
</dbReference>
<feature type="region of interest" description="Disordered" evidence="1">
    <location>
        <begin position="310"/>
        <end position="337"/>
    </location>
</feature>
<feature type="compositionally biased region" description="Polar residues" evidence="1">
    <location>
        <begin position="149"/>
        <end position="158"/>
    </location>
</feature>
<feature type="region of interest" description="Disordered" evidence="1">
    <location>
        <begin position="91"/>
        <end position="179"/>
    </location>
</feature>